<dbReference type="STRING" id="1183438.GKIL_2182"/>
<dbReference type="Pfam" id="PF08241">
    <property type="entry name" value="Methyltransf_11"/>
    <property type="match status" value="1"/>
</dbReference>
<dbReference type="Proteomes" id="UP000017396">
    <property type="component" value="Chromosome"/>
</dbReference>
<dbReference type="CDD" id="cd02440">
    <property type="entry name" value="AdoMet_MTases"/>
    <property type="match status" value="1"/>
</dbReference>
<dbReference type="AlphaFoldDB" id="U5QHT6"/>
<dbReference type="InterPro" id="IPR029063">
    <property type="entry name" value="SAM-dependent_MTases_sf"/>
</dbReference>
<dbReference type="InterPro" id="IPR013216">
    <property type="entry name" value="Methyltransf_11"/>
</dbReference>
<evidence type="ECO:0000313" key="2">
    <source>
        <dbReference type="EMBL" id="AGY58428.1"/>
    </source>
</evidence>
<dbReference type="InterPro" id="IPR050508">
    <property type="entry name" value="Methyltransf_Superfamily"/>
</dbReference>
<evidence type="ECO:0000313" key="3">
    <source>
        <dbReference type="Proteomes" id="UP000017396"/>
    </source>
</evidence>
<evidence type="ECO:0000259" key="1">
    <source>
        <dbReference type="Pfam" id="PF08241"/>
    </source>
</evidence>
<dbReference type="KEGG" id="glj:GKIL_2182"/>
<name>U5QHT6_GLOK1</name>
<accession>U5QHT6</accession>
<dbReference type="eggNOG" id="COG2226">
    <property type="taxonomic scope" value="Bacteria"/>
</dbReference>
<reference evidence="2 3" key="1">
    <citation type="journal article" date="2013" name="PLoS ONE">
        <title>Cultivation and Complete Genome Sequencing of Gloeobacter kilaueensis sp. nov., from a Lava Cave in Kilauea Caldera, Hawai'i.</title>
        <authorList>
            <person name="Saw J.H."/>
            <person name="Schatz M."/>
            <person name="Brown M.V."/>
            <person name="Kunkel D.D."/>
            <person name="Foster J.S."/>
            <person name="Shick H."/>
            <person name="Christensen S."/>
            <person name="Hou S."/>
            <person name="Wan X."/>
            <person name="Donachie S.P."/>
        </authorList>
    </citation>
    <scope>NUCLEOTIDE SEQUENCE [LARGE SCALE GENOMIC DNA]</scope>
    <source>
        <strain evidence="3">JS</strain>
    </source>
</reference>
<dbReference type="GO" id="GO:0008757">
    <property type="term" value="F:S-adenosylmethionine-dependent methyltransferase activity"/>
    <property type="evidence" value="ECO:0007669"/>
    <property type="project" value="InterPro"/>
</dbReference>
<feature type="domain" description="Methyltransferase type 11" evidence="1">
    <location>
        <begin position="75"/>
        <end position="183"/>
    </location>
</feature>
<protein>
    <submittedName>
        <fullName evidence="2">Arsenite S-adenosylmethyltransferase</fullName>
    </submittedName>
</protein>
<organism evidence="2 3">
    <name type="scientific">Gloeobacter kilaueensis (strain ATCC BAA-2537 / CCAP 1431/1 / ULC 316 / JS1)</name>
    <dbReference type="NCBI Taxonomy" id="1183438"/>
    <lineage>
        <taxon>Bacteria</taxon>
        <taxon>Bacillati</taxon>
        <taxon>Cyanobacteriota</taxon>
        <taxon>Cyanophyceae</taxon>
        <taxon>Gloeobacterales</taxon>
        <taxon>Gloeobacteraceae</taxon>
        <taxon>Gloeobacter</taxon>
    </lineage>
</organism>
<sequence>MERLPLWSRPVKEYLQTAIEVYKEAAITPQPALCCVQQAALFLPGLVIPPAMEQMNYGCGTTVHLQDMAPDQRILYIGVGGGLEALKFAYFCRQPGGVVAVDPVDEMLDRARINLEEAARLNDWFEPEFVELYLGDALDLPVADATVDLVAQNCLFNIFEPAELRVALQQVRRVLKPGGRLILSDPIATRPVPEHLRRDERLRAMCLSGCLPLDTYLDLIAQAGFGQIDVRARRPYRMLDRTRYNLPADLLLESVELAAYNLPVPPDGPCIFTGKTAIYTGSDEHFDDRAGHIIPVDVPSAVCDKTAAKLASLAHPQLVITPSTWHYSGGGCC</sequence>
<keyword evidence="3" id="KW-1185">Reference proteome</keyword>
<dbReference type="Gene3D" id="3.40.50.150">
    <property type="entry name" value="Vaccinia Virus protein VP39"/>
    <property type="match status" value="1"/>
</dbReference>
<dbReference type="EMBL" id="CP003587">
    <property type="protein sequence ID" value="AGY58428.1"/>
    <property type="molecule type" value="Genomic_DNA"/>
</dbReference>
<gene>
    <name evidence="2" type="primary">arsM</name>
    <name evidence="2" type="ORF">GKIL_2182</name>
</gene>
<proteinExistence type="predicted"/>
<dbReference type="NCBIfam" id="NF038099">
    <property type="entry name" value="AsSugarArsM"/>
    <property type="match status" value="1"/>
</dbReference>
<keyword evidence="2" id="KW-0808">Transferase</keyword>
<dbReference type="GO" id="GO:0032259">
    <property type="term" value="P:methylation"/>
    <property type="evidence" value="ECO:0007669"/>
    <property type="project" value="UniProtKB-KW"/>
</dbReference>
<dbReference type="PANTHER" id="PTHR42912">
    <property type="entry name" value="METHYLTRANSFERASE"/>
    <property type="match status" value="1"/>
</dbReference>
<dbReference type="HOGENOM" id="CLU_859865_0_0_3"/>
<keyword evidence="2" id="KW-0489">Methyltransferase</keyword>
<dbReference type="PATRIC" id="fig|1183438.3.peg.2142"/>
<dbReference type="PANTHER" id="PTHR42912:SF93">
    <property type="entry name" value="N6-ADENOSINE-METHYLTRANSFERASE TMT1A"/>
    <property type="match status" value="1"/>
</dbReference>
<dbReference type="SUPFAM" id="SSF53335">
    <property type="entry name" value="S-adenosyl-L-methionine-dependent methyltransferases"/>
    <property type="match status" value="1"/>
</dbReference>